<accession>A0A381QJK8</accession>
<evidence type="ECO:0000313" key="1">
    <source>
        <dbReference type="EMBL" id="SUZ79522.1"/>
    </source>
</evidence>
<reference evidence="1" key="1">
    <citation type="submission" date="2018-05" db="EMBL/GenBank/DDBJ databases">
        <authorList>
            <person name="Lanie J.A."/>
            <person name="Ng W.-L."/>
            <person name="Kazmierczak K.M."/>
            <person name="Andrzejewski T.M."/>
            <person name="Davidsen T.M."/>
            <person name="Wayne K.J."/>
            <person name="Tettelin H."/>
            <person name="Glass J.I."/>
            <person name="Rusch D."/>
            <person name="Podicherti R."/>
            <person name="Tsui H.-C.T."/>
            <person name="Winkler M.E."/>
        </authorList>
    </citation>
    <scope>NUCLEOTIDE SEQUENCE</scope>
</reference>
<proteinExistence type="predicted"/>
<protein>
    <submittedName>
        <fullName evidence="1">Uncharacterized protein</fullName>
    </submittedName>
</protein>
<organism evidence="1">
    <name type="scientific">marine metagenome</name>
    <dbReference type="NCBI Taxonomy" id="408172"/>
    <lineage>
        <taxon>unclassified sequences</taxon>
        <taxon>metagenomes</taxon>
        <taxon>ecological metagenomes</taxon>
    </lineage>
</organism>
<sequence>MAGNFESYSSTEIELGYTRELLLPVAAPMGFTLEVDTREDIDWLVDTIGVQPGI</sequence>
<name>A0A381QJK8_9ZZZZ</name>
<dbReference type="EMBL" id="UINC01001390">
    <property type="protein sequence ID" value="SUZ79522.1"/>
    <property type="molecule type" value="Genomic_DNA"/>
</dbReference>
<dbReference type="AlphaFoldDB" id="A0A381QJK8"/>
<gene>
    <name evidence="1" type="ORF">METZ01_LOCUS32376</name>
</gene>